<dbReference type="AlphaFoldDB" id="A0A6G5A2W1"/>
<reference evidence="1" key="1">
    <citation type="submission" date="2020-03" db="EMBL/GenBank/DDBJ databases">
        <title>A transcriptome and proteome of the tick Rhipicephalus microplus shaped by the genetic composition of its hosts and developmental stage.</title>
        <authorList>
            <person name="Garcia G.R."/>
            <person name="Ribeiro J.M.C."/>
            <person name="Maruyama S.R."/>
            <person name="Gardinasse L.G."/>
            <person name="Nelson K."/>
            <person name="Ferreira B.R."/>
            <person name="Andrade T.G."/>
            <person name="Santos I.K.F.M."/>
        </authorList>
    </citation>
    <scope>NUCLEOTIDE SEQUENCE</scope>
    <source>
        <strain evidence="1">NSGR</strain>
        <tissue evidence="1">Salivary glands</tissue>
    </source>
</reference>
<dbReference type="EMBL" id="GIKN01002094">
    <property type="protein sequence ID" value="NIE44367.1"/>
    <property type="molecule type" value="Transcribed_RNA"/>
</dbReference>
<organism evidence="1">
    <name type="scientific">Rhipicephalus microplus</name>
    <name type="common">Cattle tick</name>
    <name type="synonym">Boophilus microplus</name>
    <dbReference type="NCBI Taxonomy" id="6941"/>
    <lineage>
        <taxon>Eukaryota</taxon>
        <taxon>Metazoa</taxon>
        <taxon>Ecdysozoa</taxon>
        <taxon>Arthropoda</taxon>
        <taxon>Chelicerata</taxon>
        <taxon>Arachnida</taxon>
        <taxon>Acari</taxon>
        <taxon>Parasitiformes</taxon>
        <taxon>Ixodida</taxon>
        <taxon>Ixodoidea</taxon>
        <taxon>Ixodidae</taxon>
        <taxon>Rhipicephalinae</taxon>
        <taxon>Rhipicephalus</taxon>
        <taxon>Boophilus</taxon>
    </lineage>
</organism>
<evidence type="ECO:0000313" key="1">
    <source>
        <dbReference type="EMBL" id="NIE44367.1"/>
    </source>
</evidence>
<proteinExistence type="predicted"/>
<sequence>MRHWTFKVVVYSKKGAHLLPLLLILTSATHRSRCLLSPHASQATLLTAAPLIPPTETARFQACNGQLLFHANNRRTGSVYGSACRHLRLGLGLSLSCCKDIDLAQVKLLIRRTHNLTASKAALTRSAATEHLPVTVY</sequence>
<accession>A0A6G5A2W1</accession>
<name>A0A6G5A2W1_RHIMP</name>
<protein>
    <submittedName>
        <fullName evidence="1">Putative secreted protein</fullName>
    </submittedName>
</protein>